<dbReference type="InterPro" id="IPR052711">
    <property type="entry name" value="Zinc_ADH-like"/>
</dbReference>
<dbReference type="SUPFAM" id="SSF51735">
    <property type="entry name" value="NAD(P)-binding Rossmann-fold domains"/>
    <property type="match status" value="1"/>
</dbReference>
<evidence type="ECO:0000259" key="1">
    <source>
        <dbReference type="SMART" id="SM00829"/>
    </source>
</evidence>
<dbReference type="InterPro" id="IPR020843">
    <property type="entry name" value="ER"/>
</dbReference>
<reference evidence="2 3" key="1">
    <citation type="submission" date="2020-05" db="EMBL/GenBank/DDBJ databases">
        <title>Draft Genome Sequence of Ochrobactrum soli Isolated from Stable Fly Gut.</title>
        <authorList>
            <person name="Pileggi M.T."/>
            <person name="Vazhakkala L.J."/>
            <person name="Wong C.N."/>
        </authorList>
    </citation>
    <scope>NUCLEOTIDE SEQUENCE [LARGE SCALE GENOMIC DNA]</scope>
    <source>
        <strain evidence="2 3">MTP-C0764</strain>
    </source>
</reference>
<evidence type="ECO:0000313" key="3">
    <source>
        <dbReference type="Proteomes" id="UP000574931"/>
    </source>
</evidence>
<dbReference type="CDD" id="cd08276">
    <property type="entry name" value="MDR7"/>
    <property type="match status" value="1"/>
</dbReference>
<dbReference type="InterPro" id="IPR036291">
    <property type="entry name" value="NAD(P)-bd_dom_sf"/>
</dbReference>
<evidence type="ECO:0000313" key="2">
    <source>
        <dbReference type="EMBL" id="NNU59949.1"/>
    </source>
</evidence>
<dbReference type="PANTHER" id="PTHR45033">
    <property type="match status" value="1"/>
</dbReference>
<dbReference type="SUPFAM" id="SSF50129">
    <property type="entry name" value="GroES-like"/>
    <property type="match status" value="1"/>
</dbReference>
<dbReference type="Gene3D" id="3.90.180.10">
    <property type="entry name" value="Medium-chain alcohol dehydrogenases, catalytic domain"/>
    <property type="match status" value="1"/>
</dbReference>
<dbReference type="InterPro" id="IPR013154">
    <property type="entry name" value="ADH-like_N"/>
</dbReference>
<dbReference type="Pfam" id="PF00107">
    <property type="entry name" value="ADH_zinc_N"/>
    <property type="match status" value="1"/>
</dbReference>
<dbReference type="InterPro" id="IPR011032">
    <property type="entry name" value="GroES-like_sf"/>
</dbReference>
<dbReference type="InterPro" id="IPR013149">
    <property type="entry name" value="ADH-like_C"/>
</dbReference>
<dbReference type="GO" id="GO:0016491">
    <property type="term" value="F:oxidoreductase activity"/>
    <property type="evidence" value="ECO:0007669"/>
    <property type="project" value="InterPro"/>
</dbReference>
<sequence length="394" mass="42386">MKKDYRFPNTPDDRKRCFHRAACFADVSALTACPDTIIHDTTCQISTYFFKDQYRPICSGIKGDNAVQSYILTGNENPRLKLVEKHDRKPGRGEIAVDLRAASLNYRDLIVAKCTKDSIPLSDGAGVVSAVGEGVTDYAIGDRVVIGFMPEWVEGPFSEAKKAASLGGNTVDGVLSERIVVPATGVVRMPDPMTFEEASTLPCAGVTAWSALFERRPLEPGETVLLLGTGGVAIFALQLAKMAGARVIITSSSDEKLERARKLGADHVINYQAHPDWENEVLRLTGNVGVDLAVDSAGPATLNKTLKATRFDGRISLMGVLTGFNGSIETAAILEKRITLQGIYVGPVSTLASLVRTGIKPQIDKVYPFGEAEDAYNALQSAGHFGKLVVKIGQ</sequence>
<feature type="domain" description="Enoyl reductase (ER)" evidence="1">
    <location>
        <begin position="74"/>
        <end position="390"/>
    </location>
</feature>
<dbReference type="SMART" id="SM00829">
    <property type="entry name" value="PKS_ER"/>
    <property type="match status" value="1"/>
</dbReference>
<protein>
    <submittedName>
        <fullName evidence="2">NAD(P)-dependent alcohol dehydrogenase</fullName>
    </submittedName>
</protein>
<dbReference type="Gene3D" id="3.40.50.720">
    <property type="entry name" value="NAD(P)-binding Rossmann-like Domain"/>
    <property type="match status" value="1"/>
</dbReference>
<organism evidence="2 3">
    <name type="scientific">Ochrobactrum soli</name>
    <dbReference type="NCBI Taxonomy" id="2448455"/>
    <lineage>
        <taxon>Bacteria</taxon>
        <taxon>Pseudomonadati</taxon>
        <taxon>Pseudomonadota</taxon>
        <taxon>Alphaproteobacteria</taxon>
        <taxon>Hyphomicrobiales</taxon>
        <taxon>Brucellaceae</taxon>
        <taxon>Brucella/Ochrobactrum group</taxon>
        <taxon>Ochrobactrum</taxon>
    </lineage>
</organism>
<dbReference type="PANTHER" id="PTHR45033:SF2">
    <property type="entry name" value="ZINC-TYPE ALCOHOL DEHYDROGENASE-LIKE PROTEIN C1773.06C"/>
    <property type="match status" value="1"/>
</dbReference>
<dbReference type="AlphaFoldDB" id="A0A849KN10"/>
<gene>
    <name evidence="2" type="ORF">HKX02_06705</name>
</gene>
<keyword evidence="3" id="KW-1185">Reference proteome</keyword>
<accession>A0A849KN10</accession>
<comment type="caution">
    <text evidence="2">The sequence shown here is derived from an EMBL/GenBank/DDBJ whole genome shotgun (WGS) entry which is preliminary data.</text>
</comment>
<dbReference type="Pfam" id="PF08240">
    <property type="entry name" value="ADH_N"/>
    <property type="match status" value="1"/>
</dbReference>
<dbReference type="Proteomes" id="UP000574931">
    <property type="component" value="Unassembled WGS sequence"/>
</dbReference>
<proteinExistence type="predicted"/>
<name>A0A849KN10_9HYPH</name>
<dbReference type="EMBL" id="JABFCY010000003">
    <property type="protein sequence ID" value="NNU59949.1"/>
    <property type="molecule type" value="Genomic_DNA"/>
</dbReference>